<proteinExistence type="predicted"/>
<comment type="caution">
    <text evidence="2">The sequence shown here is derived from an EMBL/GenBank/DDBJ whole genome shotgun (WGS) entry which is preliminary data.</text>
</comment>
<evidence type="ECO:0000256" key="1">
    <source>
        <dbReference type="SAM" id="SignalP"/>
    </source>
</evidence>
<accession>A0ABU4UFG0</accession>
<feature type="signal peptide" evidence="1">
    <location>
        <begin position="1"/>
        <end position="21"/>
    </location>
</feature>
<keyword evidence="3" id="KW-1185">Reference proteome</keyword>
<feature type="chain" id="PRO_5045175529" description="Secreted protein" evidence="1">
    <location>
        <begin position="22"/>
        <end position="259"/>
    </location>
</feature>
<reference evidence="2 3" key="1">
    <citation type="submission" date="2023-11" db="EMBL/GenBank/DDBJ databases">
        <authorList>
            <person name="Ouyang M.-Y."/>
        </authorList>
    </citation>
    <scope>NUCLEOTIDE SEQUENCE [LARGE SCALE GENOMIC DNA]</scope>
    <source>
        <strain evidence="2 3">OY6</strain>
    </source>
</reference>
<dbReference type="RefSeq" id="WP_319961870.1">
    <property type="nucleotide sequence ID" value="NZ_JAXARY010000011.1"/>
</dbReference>
<evidence type="ECO:0008006" key="4">
    <source>
        <dbReference type="Google" id="ProtNLM"/>
    </source>
</evidence>
<protein>
    <recommendedName>
        <fullName evidence="4">Secreted protein</fullName>
    </recommendedName>
</protein>
<evidence type="ECO:0000313" key="2">
    <source>
        <dbReference type="EMBL" id="MDX8128198.1"/>
    </source>
</evidence>
<dbReference type="EMBL" id="JAXARY010000011">
    <property type="protein sequence ID" value="MDX8128198.1"/>
    <property type="molecule type" value="Genomic_DNA"/>
</dbReference>
<organism evidence="2 3">
    <name type="scientific">Methylomonas defluvii</name>
    <dbReference type="NCBI Taxonomy" id="3045149"/>
    <lineage>
        <taxon>Bacteria</taxon>
        <taxon>Pseudomonadati</taxon>
        <taxon>Pseudomonadota</taxon>
        <taxon>Gammaproteobacteria</taxon>
        <taxon>Methylococcales</taxon>
        <taxon>Methylococcaceae</taxon>
        <taxon>Methylomonas</taxon>
    </lineage>
</organism>
<dbReference type="Proteomes" id="UP001284537">
    <property type="component" value="Unassembled WGS sequence"/>
</dbReference>
<name>A0ABU4UFG0_9GAMM</name>
<sequence>MKKLLISGLFFACIPYSDGYAATTLYTQDFENPNAGAFVNDSGDVNIYNPINALYGGQPAGFQFAQTFTVETLQIGGTQAWGTGFLDPQARAGNYAISMLSSAQNDLLGLSFNIGTHKYLNFQMDVSSIDLDRWGGPFVAAGGVAPVFRFSLFDNPGGGTGVTGGALLSFADVTGTATALKNTFDWTNHIIALDATGNTNGNVILQIDELQGGYAALDNFVIAASDKPGDVGQVPLPAAAWLFGSGLLGLLTLRPIKRR</sequence>
<gene>
    <name evidence="2" type="ORF">QLH52_12955</name>
</gene>
<keyword evidence="1" id="KW-0732">Signal</keyword>
<evidence type="ECO:0000313" key="3">
    <source>
        <dbReference type="Proteomes" id="UP001284537"/>
    </source>
</evidence>